<dbReference type="AlphaFoldDB" id="A0AAV0L466"/>
<dbReference type="EMBL" id="CAMGYJ010000006">
    <property type="protein sequence ID" value="CAI0429092.1"/>
    <property type="molecule type" value="Genomic_DNA"/>
</dbReference>
<keyword evidence="1" id="KW-0812">Transmembrane</keyword>
<accession>A0AAV0L466</accession>
<keyword evidence="1" id="KW-0472">Membrane</keyword>
<evidence type="ECO:0000313" key="3">
    <source>
        <dbReference type="EMBL" id="CAI0429233.1"/>
    </source>
</evidence>
<feature type="transmembrane region" description="Helical" evidence="1">
    <location>
        <begin position="16"/>
        <end position="33"/>
    </location>
</feature>
<dbReference type="EMBL" id="CAMGYJ010000006">
    <property type="protein sequence ID" value="CAI0429233.1"/>
    <property type="molecule type" value="Genomic_DNA"/>
</dbReference>
<evidence type="ECO:0000313" key="4">
    <source>
        <dbReference type="Proteomes" id="UP001154282"/>
    </source>
</evidence>
<comment type="caution">
    <text evidence="3">The sequence shown here is derived from an EMBL/GenBank/DDBJ whole genome shotgun (WGS) entry which is preliminary data.</text>
</comment>
<dbReference type="Proteomes" id="UP001154282">
    <property type="component" value="Unassembled WGS sequence"/>
</dbReference>
<gene>
    <name evidence="2" type="ORF">LITE_LOCUS21982</name>
    <name evidence="3" type="ORF">LITE_LOCUS22033</name>
</gene>
<name>A0AAV0L466_9ROSI</name>
<keyword evidence="4" id="KW-1185">Reference proteome</keyword>
<evidence type="ECO:0000256" key="1">
    <source>
        <dbReference type="SAM" id="Phobius"/>
    </source>
</evidence>
<evidence type="ECO:0000313" key="2">
    <source>
        <dbReference type="EMBL" id="CAI0429092.1"/>
    </source>
</evidence>
<organism evidence="3 4">
    <name type="scientific">Linum tenue</name>
    <dbReference type="NCBI Taxonomy" id="586396"/>
    <lineage>
        <taxon>Eukaryota</taxon>
        <taxon>Viridiplantae</taxon>
        <taxon>Streptophyta</taxon>
        <taxon>Embryophyta</taxon>
        <taxon>Tracheophyta</taxon>
        <taxon>Spermatophyta</taxon>
        <taxon>Magnoliopsida</taxon>
        <taxon>eudicotyledons</taxon>
        <taxon>Gunneridae</taxon>
        <taxon>Pentapetalae</taxon>
        <taxon>rosids</taxon>
        <taxon>fabids</taxon>
        <taxon>Malpighiales</taxon>
        <taxon>Linaceae</taxon>
        <taxon>Linum</taxon>
    </lineage>
</organism>
<protein>
    <submittedName>
        <fullName evidence="3">Uncharacterized protein</fullName>
    </submittedName>
</protein>
<sequence length="38" mass="4480">MIPNCPLKKFLQNRSLQTLLILIGRLWLIVGILKNFRD</sequence>
<keyword evidence="1" id="KW-1133">Transmembrane helix</keyword>
<reference evidence="3" key="1">
    <citation type="submission" date="2022-08" db="EMBL/GenBank/DDBJ databases">
        <authorList>
            <person name="Gutierrez-Valencia J."/>
        </authorList>
    </citation>
    <scope>NUCLEOTIDE SEQUENCE</scope>
</reference>
<proteinExistence type="predicted"/>